<feature type="domain" description="Glucose-methanol-choline oxidoreductase N-terminal" evidence="5">
    <location>
        <begin position="281"/>
        <end position="295"/>
    </location>
</feature>
<dbReference type="RefSeq" id="XP_013330301.1">
    <property type="nucleotide sequence ID" value="XM_013474847.1"/>
</dbReference>
<evidence type="ECO:0000313" key="7">
    <source>
        <dbReference type="Proteomes" id="UP000053958"/>
    </source>
</evidence>
<dbReference type="Pfam" id="PF00732">
    <property type="entry name" value="GMC_oxred_N"/>
    <property type="match status" value="1"/>
</dbReference>
<dbReference type="InterPro" id="IPR000172">
    <property type="entry name" value="GMC_OxRdtase_N"/>
</dbReference>
<dbReference type="InterPro" id="IPR007867">
    <property type="entry name" value="GMC_OxRtase_C"/>
</dbReference>
<dbReference type="PROSITE" id="PS00624">
    <property type="entry name" value="GMC_OXRED_2"/>
    <property type="match status" value="1"/>
</dbReference>
<dbReference type="OrthoDB" id="4219794at2759"/>
<feature type="binding site" evidence="2">
    <location>
        <position position="93"/>
    </location>
    <ligand>
        <name>FAD</name>
        <dbReference type="ChEBI" id="CHEBI:57692"/>
    </ligand>
</feature>
<accession>A0A0F4YZN4</accession>
<name>A0A0F4YZN4_RASE3</name>
<gene>
    <name evidence="6" type="ORF">T310_2280</name>
</gene>
<dbReference type="AlphaFoldDB" id="A0A0F4YZN4"/>
<dbReference type="Gene3D" id="3.50.50.60">
    <property type="entry name" value="FAD/NAD(P)-binding domain"/>
    <property type="match status" value="1"/>
</dbReference>
<evidence type="ECO:0000256" key="3">
    <source>
        <dbReference type="RuleBase" id="RU003968"/>
    </source>
</evidence>
<evidence type="ECO:0000256" key="2">
    <source>
        <dbReference type="PIRSR" id="PIRSR000137-2"/>
    </source>
</evidence>
<dbReference type="STRING" id="1408163.A0A0F4YZN4"/>
<dbReference type="GO" id="GO:0050660">
    <property type="term" value="F:flavin adenine dinucleotide binding"/>
    <property type="evidence" value="ECO:0007669"/>
    <property type="project" value="InterPro"/>
</dbReference>
<feature type="domain" description="Glucose-methanol-choline oxidoreductase N-terminal" evidence="4">
    <location>
        <begin position="91"/>
        <end position="114"/>
    </location>
</feature>
<dbReference type="Proteomes" id="UP000053958">
    <property type="component" value="Unassembled WGS sequence"/>
</dbReference>
<dbReference type="EMBL" id="LASV01000089">
    <property type="protein sequence ID" value="KKA23689.1"/>
    <property type="molecule type" value="Genomic_DNA"/>
</dbReference>
<dbReference type="PANTHER" id="PTHR11552:SF210">
    <property type="entry name" value="GLUCOSE-METHANOL-CHOLINE OXIDOREDUCTASE N-TERMINAL DOMAIN-CONTAINING PROTEIN-RELATED"/>
    <property type="match status" value="1"/>
</dbReference>
<comment type="similarity">
    <text evidence="1 3">Belongs to the GMC oxidoreductase family.</text>
</comment>
<organism evidence="6 7">
    <name type="scientific">Rasamsonia emersonii (strain ATCC 16479 / CBS 393.64 / IMI 116815)</name>
    <dbReference type="NCBI Taxonomy" id="1408163"/>
    <lineage>
        <taxon>Eukaryota</taxon>
        <taxon>Fungi</taxon>
        <taxon>Dikarya</taxon>
        <taxon>Ascomycota</taxon>
        <taxon>Pezizomycotina</taxon>
        <taxon>Eurotiomycetes</taxon>
        <taxon>Eurotiomycetidae</taxon>
        <taxon>Eurotiales</taxon>
        <taxon>Trichocomaceae</taxon>
        <taxon>Rasamsonia</taxon>
    </lineage>
</organism>
<evidence type="ECO:0000313" key="6">
    <source>
        <dbReference type="EMBL" id="KKA23689.1"/>
    </source>
</evidence>
<evidence type="ECO:0000259" key="5">
    <source>
        <dbReference type="PROSITE" id="PS00624"/>
    </source>
</evidence>
<evidence type="ECO:0000256" key="1">
    <source>
        <dbReference type="ARBA" id="ARBA00010790"/>
    </source>
</evidence>
<dbReference type="InterPro" id="IPR036188">
    <property type="entry name" value="FAD/NAD-bd_sf"/>
</dbReference>
<comment type="cofactor">
    <cofactor evidence="2">
        <name>FAD</name>
        <dbReference type="ChEBI" id="CHEBI:57692"/>
    </cofactor>
</comment>
<dbReference type="PIRSF" id="PIRSF000137">
    <property type="entry name" value="Alcohol_oxidase"/>
    <property type="match status" value="1"/>
</dbReference>
<dbReference type="PROSITE" id="PS00623">
    <property type="entry name" value="GMC_OXRED_1"/>
    <property type="match status" value="1"/>
</dbReference>
<keyword evidence="3" id="KW-0285">Flavoprotein</keyword>
<protein>
    <submittedName>
        <fullName evidence="6">Glucose-methanol-choline oxidoreductase</fullName>
    </submittedName>
</protein>
<reference evidence="6 7" key="1">
    <citation type="submission" date="2015-04" db="EMBL/GenBank/DDBJ databases">
        <authorList>
            <person name="Heijne W.H."/>
            <person name="Fedorova N.D."/>
            <person name="Nierman W.C."/>
            <person name="Vollebregt A.W."/>
            <person name="Zhao Z."/>
            <person name="Wu L."/>
            <person name="Kumar M."/>
            <person name="Stam H."/>
            <person name="van den Berg M.A."/>
            <person name="Pel H.J."/>
        </authorList>
    </citation>
    <scope>NUCLEOTIDE SEQUENCE [LARGE SCALE GENOMIC DNA]</scope>
    <source>
        <strain evidence="6 7">CBS 393.64</strain>
    </source>
</reference>
<dbReference type="Pfam" id="PF05199">
    <property type="entry name" value="GMC_oxred_C"/>
    <property type="match status" value="1"/>
</dbReference>
<keyword evidence="7" id="KW-1185">Reference proteome</keyword>
<dbReference type="SUPFAM" id="SSF51905">
    <property type="entry name" value="FAD/NAD(P)-binding domain"/>
    <property type="match status" value="1"/>
</dbReference>
<evidence type="ECO:0000259" key="4">
    <source>
        <dbReference type="PROSITE" id="PS00623"/>
    </source>
</evidence>
<dbReference type="Gene3D" id="3.30.560.10">
    <property type="entry name" value="Glucose Oxidase, domain 3"/>
    <property type="match status" value="1"/>
</dbReference>
<dbReference type="InterPro" id="IPR012132">
    <property type="entry name" value="GMC_OxRdtase"/>
</dbReference>
<sequence length="607" mass="65333">MASSTSTQLPAKQHDFVIIGGGTAGLVVANRLTENPNVSVLVLEAGANGLEDPRVNIPAGWNALRGSELDWNFATVPQPGLKGRVIRQPQGKVLGGSSAINAEVFIPAAKAGVDAWAKLGNSGWDWETLRPYYRRFHTLNAPDKDLAEHLDLHWLPEPSQGPVQASFQGMVQDPLSHAWTRTFQQLGHALTNDPFSGSTSGAFSNPISVDPVTKARSYAANAYFLPASSRPNLSVVTGALVHRILLEKQDDEVVATGVRVQLADGSIHDVTATKEVILAAGALQSPKILELSGIGNASLLSSLGITPVIDNPGVGENLQDHLMTGISYEVNEGVMTGDPLLRQEPEMVQAVTQMYQEHRTGPLCSGGLGSYALVAVPESSELGNVLDSKDGDVDGDYEKYKDQHAVLRDIYTLPREPSGSVFMFAAQVNLHSPAADFTQELLPGNFLSLGISLLLPFSRGSVHITSADPSVSPRIDPRYFSHPADVEVMARQLLFMQKVAETQPLASFIKKDGQRNHESVFQVKDVESAKEYVRTTALSNNHPACSCPMLPRGQGGVVDERLRVYGARRLRVVDSSVLPLIPRGTIQTSVYAVAERAADLIKEDAGL</sequence>
<dbReference type="SUPFAM" id="SSF54373">
    <property type="entry name" value="FAD-linked reductases, C-terminal domain"/>
    <property type="match status" value="1"/>
</dbReference>
<keyword evidence="2 3" id="KW-0274">FAD</keyword>
<dbReference type="PANTHER" id="PTHR11552">
    <property type="entry name" value="GLUCOSE-METHANOL-CHOLINE GMC OXIDOREDUCTASE"/>
    <property type="match status" value="1"/>
</dbReference>
<dbReference type="GeneID" id="25314631"/>
<dbReference type="GO" id="GO:0016614">
    <property type="term" value="F:oxidoreductase activity, acting on CH-OH group of donors"/>
    <property type="evidence" value="ECO:0007669"/>
    <property type="project" value="InterPro"/>
</dbReference>
<feature type="binding site" evidence="2">
    <location>
        <begin position="101"/>
        <end position="104"/>
    </location>
    <ligand>
        <name>FAD</name>
        <dbReference type="ChEBI" id="CHEBI:57692"/>
    </ligand>
</feature>
<feature type="binding site" evidence="2">
    <location>
        <position position="241"/>
    </location>
    <ligand>
        <name>FAD</name>
        <dbReference type="ChEBI" id="CHEBI:57692"/>
    </ligand>
</feature>
<comment type="caution">
    <text evidence="6">The sequence shown here is derived from an EMBL/GenBank/DDBJ whole genome shotgun (WGS) entry which is preliminary data.</text>
</comment>
<proteinExistence type="inferred from homology"/>